<proteinExistence type="predicted"/>
<dbReference type="InterPro" id="IPR052107">
    <property type="entry name" value="HEAT6"/>
</dbReference>
<name>A0A182SYC3_9DIPT</name>
<dbReference type="EnsemblMetazoa" id="AMAM015899-RA">
    <property type="protein sequence ID" value="AMAM015899-PA"/>
    <property type="gene ID" value="AMAM015899"/>
</dbReference>
<dbReference type="PANTHER" id="PTHR13366:SF0">
    <property type="entry name" value="HEAT REPEAT-CONTAINING PROTEIN 6"/>
    <property type="match status" value="1"/>
</dbReference>
<dbReference type="AlphaFoldDB" id="A0A182SYC3"/>
<accession>A0A182SYC3</accession>
<evidence type="ECO:0000313" key="2">
    <source>
        <dbReference type="Proteomes" id="UP000075901"/>
    </source>
</evidence>
<evidence type="ECO:0000313" key="1">
    <source>
        <dbReference type="EnsemblMetazoa" id="AMAM015899-PA"/>
    </source>
</evidence>
<reference evidence="1" key="2">
    <citation type="submission" date="2020-05" db="UniProtKB">
        <authorList>
            <consortium name="EnsemblMetazoa"/>
        </authorList>
    </citation>
    <scope>IDENTIFICATION</scope>
    <source>
        <strain evidence="1">maculatus3</strain>
    </source>
</reference>
<reference evidence="2" key="1">
    <citation type="submission" date="2013-09" db="EMBL/GenBank/DDBJ databases">
        <title>The Genome Sequence of Anopheles maculatus species B.</title>
        <authorList>
            <consortium name="The Broad Institute Genomics Platform"/>
            <person name="Neafsey D.E."/>
            <person name="Besansky N."/>
            <person name="Howell P."/>
            <person name="Walton C."/>
            <person name="Young S.K."/>
            <person name="Zeng Q."/>
            <person name="Gargeya S."/>
            <person name="Fitzgerald M."/>
            <person name="Haas B."/>
            <person name="Abouelleil A."/>
            <person name="Allen A.W."/>
            <person name="Alvarado L."/>
            <person name="Arachchi H.M."/>
            <person name="Berlin A.M."/>
            <person name="Chapman S.B."/>
            <person name="Gainer-Dewar J."/>
            <person name="Goldberg J."/>
            <person name="Griggs A."/>
            <person name="Gujja S."/>
            <person name="Hansen M."/>
            <person name="Howarth C."/>
            <person name="Imamovic A."/>
            <person name="Ireland A."/>
            <person name="Larimer J."/>
            <person name="McCowan C."/>
            <person name="Murphy C."/>
            <person name="Pearson M."/>
            <person name="Poon T.W."/>
            <person name="Priest M."/>
            <person name="Roberts A."/>
            <person name="Saif S."/>
            <person name="Shea T."/>
            <person name="Sisk P."/>
            <person name="Sykes S."/>
            <person name="Wortman J."/>
            <person name="Nusbaum C."/>
            <person name="Birren B."/>
        </authorList>
    </citation>
    <scope>NUCLEOTIDE SEQUENCE [LARGE SCALE GENOMIC DNA]</scope>
    <source>
        <strain evidence="2">maculatus3</strain>
    </source>
</reference>
<protein>
    <submittedName>
        <fullName evidence="1">Uncharacterized protein</fullName>
    </submittedName>
</protein>
<dbReference type="PANTHER" id="PTHR13366">
    <property type="entry name" value="MALARIA ANTIGEN-RELATED"/>
    <property type="match status" value="1"/>
</dbReference>
<keyword evidence="2" id="KW-1185">Reference proteome</keyword>
<dbReference type="Proteomes" id="UP000075901">
    <property type="component" value="Unassembled WGS sequence"/>
</dbReference>
<sequence>MELEQQFLQLSTKFLFLNCGTQIADYRNEINTLLNELNGLNYRAARISDVRSPVRLIESFLNIPVHEDTLVVKACFLIKSLVGRQKIVLPETVTLSLIVWLRKCLERRFYQVACDVLGTLQLLFRRCSDITQLLEIFISNNGILVNVLADPDYRRIEPRTVSSTLLDQCSPSELYLAAVLCLESILICCEPLGVEVLEPYLIVVGNAVLDLIFKAR</sequence>
<dbReference type="VEuPathDB" id="VectorBase:AMAM015899"/>
<organism evidence="1 2">
    <name type="scientific">Anopheles maculatus</name>
    <dbReference type="NCBI Taxonomy" id="74869"/>
    <lineage>
        <taxon>Eukaryota</taxon>
        <taxon>Metazoa</taxon>
        <taxon>Ecdysozoa</taxon>
        <taxon>Arthropoda</taxon>
        <taxon>Hexapoda</taxon>
        <taxon>Insecta</taxon>
        <taxon>Pterygota</taxon>
        <taxon>Neoptera</taxon>
        <taxon>Endopterygota</taxon>
        <taxon>Diptera</taxon>
        <taxon>Nematocera</taxon>
        <taxon>Culicoidea</taxon>
        <taxon>Culicidae</taxon>
        <taxon>Anophelinae</taxon>
        <taxon>Anopheles</taxon>
        <taxon>Anopheles maculatus group</taxon>
    </lineage>
</organism>